<dbReference type="InterPro" id="IPR005532">
    <property type="entry name" value="SUMF_dom"/>
</dbReference>
<gene>
    <name evidence="3" type="ordered locus">Npun_F4889</name>
</gene>
<name>B2J083_NOSP7</name>
<evidence type="ECO:0000259" key="2">
    <source>
        <dbReference type="Pfam" id="PF26355"/>
    </source>
</evidence>
<feature type="domain" description="Sulfatase-modifying factor enzyme-like" evidence="1">
    <location>
        <begin position="396"/>
        <end position="640"/>
    </location>
</feature>
<dbReference type="Pfam" id="PF26355">
    <property type="entry name" value="HTH_VMAP-M9"/>
    <property type="match status" value="1"/>
</dbReference>
<dbReference type="InterPro" id="IPR058651">
    <property type="entry name" value="HTH_VMAP-M9"/>
</dbReference>
<dbReference type="PhylomeDB" id="B2J083"/>
<dbReference type="Proteomes" id="UP000001191">
    <property type="component" value="Chromosome"/>
</dbReference>
<organism evidence="3 4">
    <name type="scientific">Nostoc punctiforme (strain ATCC 29133 / PCC 73102)</name>
    <dbReference type="NCBI Taxonomy" id="63737"/>
    <lineage>
        <taxon>Bacteria</taxon>
        <taxon>Bacillati</taxon>
        <taxon>Cyanobacteriota</taxon>
        <taxon>Cyanophyceae</taxon>
        <taxon>Nostocales</taxon>
        <taxon>Nostocaceae</taxon>
        <taxon>Nostoc</taxon>
    </lineage>
</organism>
<dbReference type="RefSeq" id="WP_012411191.1">
    <property type="nucleotide sequence ID" value="NC_010628.1"/>
</dbReference>
<evidence type="ECO:0000259" key="1">
    <source>
        <dbReference type="Pfam" id="PF03781"/>
    </source>
</evidence>
<dbReference type="eggNOG" id="COG1262">
    <property type="taxonomic scope" value="Bacteria"/>
</dbReference>
<proteinExistence type="predicted"/>
<dbReference type="OrthoDB" id="9768004at2"/>
<dbReference type="KEGG" id="npu:Npun_F4889"/>
<reference evidence="4" key="1">
    <citation type="submission" date="2008-04" db="EMBL/GenBank/DDBJ databases">
        <title>Complete sequence of chromosome of Nostoc punctiforme ATCC 29133.</title>
        <authorList>
            <consortium name="US DOE Joint Genome Institute"/>
            <person name="Copeland A."/>
            <person name="Lucas S."/>
            <person name="Lapidus A."/>
            <person name="Glavina del Rio T."/>
            <person name="Dalin E."/>
            <person name="Tice H."/>
            <person name="Pitluck S."/>
            <person name="Chain P."/>
            <person name="Malfatti S."/>
            <person name="Shin M."/>
            <person name="Vergez L."/>
            <person name="Schmutz J."/>
            <person name="Larimer F."/>
            <person name="Land M."/>
            <person name="Hauser L."/>
            <person name="Kyrpides N."/>
            <person name="Kim E."/>
            <person name="Meeks J.C."/>
            <person name="Elhai J."/>
            <person name="Campbell E.L."/>
            <person name="Thiel T."/>
            <person name="Longmire J."/>
            <person name="Potts M."/>
            <person name="Atlas R."/>
        </authorList>
    </citation>
    <scope>NUCLEOTIDE SEQUENCE [LARGE SCALE GENOMIC DNA]</scope>
    <source>
        <strain evidence="4">ATCC 29133 / PCC 73102</strain>
    </source>
</reference>
<dbReference type="AlphaFoldDB" id="B2J083"/>
<evidence type="ECO:0000313" key="4">
    <source>
        <dbReference type="Proteomes" id="UP000001191"/>
    </source>
</evidence>
<dbReference type="PANTHER" id="PTHR23150">
    <property type="entry name" value="SULFATASE MODIFYING FACTOR 1, 2"/>
    <property type="match status" value="1"/>
</dbReference>
<dbReference type="EnsemblBacteria" id="ACC83235">
    <property type="protein sequence ID" value="ACC83235"/>
    <property type="gene ID" value="Npun_F4889"/>
</dbReference>
<feature type="domain" description="vWA-MoxR associated protein N-terminal HTH" evidence="2">
    <location>
        <begin position="291"/>
        <end position="366"/>
    </location>
</feature>
<dbReference type="GO" id="GO:0120147">
    <property type="term" value="F:formylglycine-generating oxidase activity"/>
    <property type="evidence" value="ECO:0007669"/>
    <property type="project" value="TreeGrafter"/>
</dbReference>
<protein>
    <submittedName>
        <fullName evidence="3">Uncharacterized protein</fullName>
    </submittedName>
</protein>
<reference evidence="3 4" key="2">
    <citation type="journal article" date="2013" name="Plant Physiol.">
        <title>A Nostoc punctiforme Sugar Transporter Necessary to Establish a Cyanobacterium-Plant Symbiosis.</title>
        <authorList>
            <person name="Ekman M."/>
            <person name="Picossi S."/>
            <person name="Campbell E.L."/>
            <person name="Meeks J.C."/>
            <person name="Flores E."/>
        </authorList>
    </citation>
    <scope>NUCLEOTIDE SEQUENCE [LARGE SCALE GENOMIC DNA]</scope>
    <source>
        <strain evidence="4">ATCC 29133 / PCC 73102</strain>
    </source>
</reference>
<dbReference type="PANTHER" id="PTHR23150:SF19">
    <property type="entry name" value="FORMYLGLYCINE-GENERATING ENZYME"/>
    <property type="match status" value="1"/>
</dbReference>
<accession>B2J083</accession>
<dbReference type="SUPFAM" id="SSF56436">
    <property type="entry name" value="C-type lectin-like"/>
    <property type="match status" value="1"/>
</dbReference>
<evidence type="ECO:0000313" key="3">
    <source>
        <dbReference type="EMBL" id="ACC83235.1"/>
    </source>
</evidence>
<sequence>MTDLANAGQLREQAKQAVDRFVRRFDKSYRLLAYHAALPLVLTPELVNYLRNEFLRSEQVPWVAEVDLLLSDLCSQVGYELYAMETHVREYLLEQMQQDSSFGKQRMQEVAQVLYSYVSYLSRLNPGRRQQEIEAQRWAAMVYLGDEQCKKAASEIVQRLIETISGTDSEILSDSGIRAELARLARITKELSPQLQQEPTLLESARLVQQVLRTSQKVPALEELAKILTSSKQIVANLEGFPPIQTFEFQVASITIQSDDIEAFNLQIFEFEVATITGINESNISSTINSVEIVDNLVFSQIEKHLSRVEELIIQAAISNQSYKKITIQGYTTNYLSNVASKLWKVLSAALGEKVNKSNLKNVIQRWVNYSQIDIHRSLGQAQYFIEDFGNGIWLEMVQIPGGTFVMGSPEDELERHDDEDPQHTVTVQQFCMGKHPVTQAQWRAVAALPQFNRELDADPSEFKGANRPVEQVSWYDAVEFCDRISQHTGKSYRLPSEAEWEYACRAGTTTPFHFGETITSKLANYNASYTYGAGVEGIYRQETTVVGSFGVANAFGLYDMHGNIDEWCLDDWHDNYEGAPTDGSAWLDENDNLYQKQGRAVLRGGSWFNNPDFCRSASRVINSWAERDNVVSNVGFRVVCAFGRILQ</sequence>
<keyword evidence="4" id="KW-1185">Reference proteome</keyword>
<dbReference type="EMBL" id="CP001037">
    <property type="protein sequence ID" value="ACC83235.1"/>
    <property type="molecule type" value="Genomic_DNA"/>
</dbReference>
<dbReference type="Pfam" id="PF03781">
    <property type="entry name" value="FGE-sulfatase"/>
    <property type="match status" value="1"/>
</dbReference>
<dbReference type="InterPro" id="IPR051043">
    <property type="entry name" value="Sulfatase_Mod_Factor_Kinase"/>
</dbReference>
<dbReference type="InterPro" id="IPR042095">
    <property type="entry name" value="SUMF_sf"/>
</dbReference>
<dbReference type="Gene3D" id="3.90.1580.10">
    <property type="entry name" value="paralog of FGE (formylglycine-generating enzyme)"/>
    <property type="match status" value="1"/>
</dbReference>
<dbReference type="STRING" id="63737.Npun_F4889"/>
<dbReference type="InterPro" id="IPR016187">
    <property type="entry name" value="CTDL_fold"/>
</dbReference>
<dbReference type="HOGENOM" id="CLU_012431_2_4_3"/>